<dbReference type="GeneID" id="35117866"/>
<name>A0A2H4U4K7_METSM</name>
<dbReference type="Proteomes" id="UP000232133">
    <property type="component" value="Chromosome"/>
</dbReference>
<organism evidence="2 3">
    <name type="scientific">Methanobrevibacter smithii</name>
    <dbReference type="NCBI Taxonomy" id="2173"/>
    <lineage>
        <taxon>Archaea</taxon>
        <taxon>Methanobacteriati</taxon>
        <taxon>Methanobacteriota</taxon>
        <taxon>Methanomada group</taxon>
        <taxon>Methanobacteria</taxon>
        <taxon>Methanobacteriales</taxon>
        <taxon>Methanobacteriaceae</taxon>
        <taxon>Methanobrevibacter</taxon>
    </lineage>
</organism>
<keyword evidence="1" id="KW-0812">Transmembrane</keyword>
<proteinExistence type="predicted"/>
<evidence type="ECO:0000313" key="3">
    <source>
        <dbReference type="Proteomes" id="UP000232133"/>
    </source>
</evidence>
<gene>
    <name evidence="2" type="ORF">BK798_00765</name>
</gene>
<reference evidence="2 3" key="1">
    <citation type="submission" date="2016-10" db="EMBL/GenBank/DDBJ databases">
        <authorList>
            <person name="Varghese N."/>
        </authorList>
    </citation>
    <scope>NUCLEOTIDE SEQUENCE [LARGE SCALE GENOMIC DNA]</scope>
    <source>
        <strain evidence="2 3">KB11</strain>
    </source>
</reference>
<keyword evidence="1" id="KW-0472">Membrane</keyword>
<feature type="transmembrane region" description="Helical" evidence="1">
    <location>
        <begin position="6"/>
        <end position="26"/>
    </location>
</feature>
<feature type="transmembrane region" description="Helical" evidence="1">
    <location>
        <begin position="38"/>
        <end position="56"/>
    </location>
</feature>
<protein>
    <submittedName>
        <fullName evidence="2">Uncharacterized protein</fullName>
    </submittedName>
</protein>
<evidence type="ECO:0000313" key="2">
    <source>
        <dbReference type="EMBL" id="ATZ59044.1"/>
    </source>
</evidence>
<evidence type="ECO:0000256" key="1">
    <source>
        <dbReference type="SAM" id="Phobius"/>
    </source>
</evidence>
<keyword evidence="1" id="KW-1133">Transmembrane helix</keyword>
<sequence>MSVAEFNFDIVVSTLIAVIIAVYYKCRYGDEIFKDKRTWVKILVLFFVANLIKVLIKPLIGF</sequence>
<dbReference type="RefSeq" id="WP_100815153.1">
    <property type="nucleotide sequence ID" value="NZ_CAYARK010000187.1"/>
</dbReference>
<dbReference type="EMBL" id="CP017803">
    <property type="protein sequence ID" value="ATZ59044.1"/>
    <property type="molecule type" value="Genomic_DNA"/>
</dbReference>
<dbReference type="AlphaFoldDB" id="A0A2H4U4K7"/>
<accession>A0A2H4U4K7</accession>